<protein>
    <submittedName>
        <fullName evidence="3">PDDEXK_1 domain-containing protein</fullName>
    </submittedName>
</protein>
<dbReference type="InterPro" id="IPR011604">
    <property type="entry name" value="PDDEXK-like_dom_sf"/>
</dbReference>
<keyword evidence="2" id="KW-1185">Reference proteome</keyword>
<dbReference type="PANTHER" id="PTHR31340:SF3">
    <property type="entry name" value="MITOCHONDRIAL GENOME MAINTENANCE EXONUCLEASE 1"/>
    <property type="match status" value="1"/>
</dbReference>
<dbReference type="PANTHER" id="PTHR31340">
    <property type="entry name" value="MITOCHONDRIAL GENOME MAINTENANCE EXONUCLEASE 1"/>
    <property type="match status" value="1"/>
</dbReference>
<dbReference type="GO" id="GO:0008297">
    <property type="term" value="F:single-stranded DNA exodeoxyribonuclease activity"/>
    <property type="evidence" value="ECO:0007669"/>
    <property type="project" value="TreeGrafter"/>
</dbReference>
<evidence type="ECO:0000313" key="2">
    <source>
        <dbReference type="Proteomes" id="UP000095282"/>
    </source>
</evidence>
<dbReference type="Pfam" id="PF12705">
    <property type="entry name" value="PDDEXK_1"/>
    <property type="match status" value="1"/>
</dbReference>
<evidence type="ECO:0000259" key="1">
    <source>
        <dbReference type="Pfam" id="PF12705"/>
    </source>
</evidence>
<sequence>MLKIGHDEAKLTQLIDSEKNTAIRNYMKSAFPVILDIQEPELSICEKKVRHPKLAYQGRFDAVVKYKNNWNILDWKTAPAQSSFSKQGEDSISYMSYVRQLAAYASAFNYDVRHLNSPIAKYGLLIGLKEDGTPAEIYEISETEMEKTFGDVKGKLKEFWDKVMASKQTNIDFAYKP</sequence>
<reference evidence="3" key="1">
    <citation type="submission" date="2016-11" db="UniProtKB">
        <authorList>
            <consortium name="WormBaseParasite"/>
        </authorList>
    </citation>
    <scope>IDENTIFICATION</scope>
</reference>
<organism evidence="2 3">
    <name type="scientific">Caenorhabditis tropicalis</name>
    <dbReference type="NCBI Taxonomy" id="1561998"/>
    <lineage>
        <taxon>Eukaryota</taxon>
        <taxon>Metazoa</taxon>
        <taxon>Ecdysozoa</taxon>
        <taxon>Nematoda</taxon>
        <taxon>Chromadorea</taxon>
        <taxon>Rhabditida</taxon>
        <taxon>Rhabditina</taxon>
        <taxon>Rhabditomorpha</taxon>
        <taxon>Rhabditoidea</taxon>
        <taxon>Rhabditidae</taxon>
        <taxon>Peloderinae</taxon>
        <taxon>Caenorhabditis</taxon>
    </lineage>
</organism>
<proteinExistence type="predicted"/>
<evidence type="ECO:0000313" key="3">
    <source>
        <dbReference type="WBParaSite" id="Csp11.Scaffold629.g15794.t1"/>
    </source>
</evidence>
<dbReference type="eggNOG" id="ENOG502QVKE">
    <property type="taxonomic scope" value="Eukaryota"/>
</dbReference>
<dbReference type="GO" id="GO:0006264">
    <property type="term" value="P:mitochondrial DNA replication"/>
    <property type="evidence" value="ECO:0007669"/>
    <property type="project" value="TreeGrafter"/>
</dbReference>
<dbReference type="Proteomes" id="UP000095282">
    <property type="component" value="Unplaced"/>
</dbReference>
<name>A0A1I7U820_9PELO</name>
<accession>A0A1I7U820</accession>
<dbReference type="WBParaSite" id="Csp11.Scaffold629.g15794.t1">
    <property type="protein sequence ID" value="Csp11.Scaffold629.g15794.t1"/>
    <property type="gene ID" value="Csp11.Scaffold629.g15794"/>
</dbReference>
<dbReference type="AlphaFoldDB" id="A0A1I7U820"/>
<feature type="domain" description="PD-(D/E)XK endonuclease-like" evidence="1">
    <location>
        <begin position="54"/>
        <end position="124"/>
    </location>
</feature>
<dbReference type="InterPro" id="IPR038726">
    <property type="entry name" value="PDDEXK_AddAB-type"/>
</dbReference>
<dbReference type="GO" id="GO:0005739">
    <property type="term" value="C:mitochondrion"/>
    <property type="evidence" value="ECO:0007669"/>
    <property type="project" value="TreeGrafter"/>
</dbReference>
<dbReference type="Gene3D" id="3.90.320.10">
    <property type="match status" value="1"/>
</dbReference>